<dbReference type="AlphaFoldDB" id="A0AAV6YQY6"/>
<comment type="caution">
    <text evidence="1">The sequence shown here is derived from an EMBL/GenBank/DDBJ whole genome shotgun (WGS) entry which is preliminary data.</text>
</comment>
<sequence length="573" mass="66232">MDGPKLIRLLTGNRGSLDNSSYNHYILITNKCHQSHIPHLGFIQDINWVAVLDFDPESHTEGLCNVYREKWEPTVFYPHQYQDIENYTKKIINKRHQQPSWILCNSQLDVQDNQSVHNKKGKKNKPVRKLVSFFSRKDIMNQGSLLVVFLLLSPVEDPGDPINEVFSAFNQKLNGGMTNILCICENEYIFKNWKVRKISEKVMEERCIYNLGIENINGTILRLKSTNRSLIRFLPSHRGATSILYKGDEKLMTSLDILCVNQCEDKEIESNSEVEFNKFLKNYEERFYRGGKATWWNFYFADNSYTGSFIKRDIQEKVKKYIDTLFKYGQNRSVEVITLYHHPGCGGTTTAMHVLWERRETYRCATLQSNIDNVTNVAQEVVSFAVHGSPSNKEFYPVLLLVDDYEDEESVSILQDNIQAAIAERHITYHPPVMIILNCVRSQNPEQRAKSNCTNSFALTNTTSSREQRAFNMKYEEIRKRFNNIEMHQLLKSGLADIKNTVYIMPDDINNTDITNTSSLHDRFCQIRNRIIFVMKSVGESCVFFVAAAMQSWKTGSVMPYASNGEPIGDCRN</sequence>
<dbReference type="GO" id="GO:0005737">
    <property type="term" value="C:cytoplasm"/>
    <property type="evidence" value="ECO:0007669"/>
    <property type="project" value="TreeGrafter"/>
</dbReference>
<protein>
    <submittedName>
        <fullName evidence="1">Uncharacterized protein</fullName>
    </submittedName>
</protein>
<reference evidence="1" key="1">
    <citation type="thesis" date="2020" institute="ProQuest LLC" country="789 East Eisenhower Parkway, Ann Arbor, MI, USA">
        <title>Comparative Genomics and Chromosome Evolution.</title>
        <authorList>
            <person name="Mudd A.B."/>
        </authorList>
    </citation>
    <scope>NUCLEOTIDE SEQUENCE</scope>
    <source>
        <strain evidence="1">237g6f4</strain>
        <tissue evidence="1">Blood</tissue>
    </source>
</reference>
<accession>A0AAV6YQY6</accession>
<evidence type="ECO:0000313" key="1">
    <source>
        <dbReference type="EMBL" id="KAG8539809.1"/>
    </source>
</evidence>
<organism evidence="1 2">
    <name type="scientific">Engystomops pustulosus</name>
    <name type="common">Tungara frog</name>
    <name type="synonym">Physalaemus pustulosus</name>
    <dbReference type="NCBI Taxonomy" id="76066"/>
    <lineage>
        <taxon>Eukaryota</taxon>
        <taxon>Metazoa</taxon>
        <taxon>Chordata</taxon>
        <taxon>Craniata</taxon>
        <taxon>Vertebrata</taxon>
        <taxon>Euteleostomi</taxon>
        <taxon>Amphibia</taxon>
        <taxon>Batrachia</taxon>
        <taxon>Anura</taxon>
        <taxon>Neobatrachia</taxon>
        <taxon>Hyloidea</taxon>
        <taxon>Leptodactylidae</taxon>
        <taxon>Leiuperinae</taxon>
        <taxon>Engystomops</taxon>
    </lineage>
</organism>
<evidence type="ECO:0000313" key="2">
    <source>
        <dbReference type="Proteomes" id="UP000824782"/>
    </source>
</evidence>
<dbReference type="PANTHER" id="PTHR16155:SF18">
    <property type="entry name" value="STERILE ALPHA MOTIF DOMAIN-CONTAINING PROTEIN 9-LIKE"/>
    <property type="match status" value="1"/>
</dbReference>
<keyword evidence="2" id="KW-1185">Reference proteome</keyword>
<dbReference type="PANTHER" id="PTHR16155">
    <property type="entry name" value="DED DOMAIN-CONTAINING PROTEIN"/>
    <property type="match status" value="1"/>
</dbReference>
<gene>
    <name evidence="1" type="ORF">GDO81_020315</name>
</gene>
<dbReference type="Proteomes" id="UP000824782">
    <property type="component" value="Unassembled WGS sequence"/>
</dbReference>
<name>A0AAV6YQY6_ENGPU</name>
<dbReference type="EMBL" id="WNYA01012935">
    <property type="protein sequence ID" value="KAG8539809.1"/>
    <property type="molecule type" value="Genomic_DNA"/>
</dbReference>
<proteinExistence type="predicted"/>